<reference evidence="9" key="2">
    <citation type="journal article" date="2022" name="Nat. Biotechnol.">
        <title>Carbon-negative production of acetone and isopropanol by gas fermentation at industrial pilot scale.</title>
        <authorList>
            <person name="Liew F.E."/>
            <person name="Nogle R."/>
            <person name="Abdalla T."/>
            <person name="Rasor B.J."/>
            <person name="Canter C."/>
            <person name="Jensen R.O."/>
            <person name="Wang L."/>
            <person name="Strutz J."/>
            <person name="Chirania P."/>
            <person name="De Tissera S."/>
            <person name="Mueller A.P."/>
            <person name="Ruan Z."/>
            <person name="Gao A."/>
            <person name="Tran L."/>
            <person name="Engle N.L."/>
            <person name="Bromley J.C."/>
            <person name="Daniell J."/>
            <person name="Conrado R."/>
            <person name="Tschaplinski T.J."/>
            <person name="Giannone R.J."/>
            <person name="Hettich R.L."/>
            <person name="Karim A.S."/>
            <person name="Simpson S.D."/>
            <person name="Brown S.D."/>
            <person name="Leang C."/>
            <person name="Jewett M.C."/>
            <person name="Kopke M."/>
        </authorList>
    </citation>
    <scope>NUCLEOTIDE SEQUENCE</scope>
    <source>
        <strain evidence="9">DJ080</strain>
    </source>
</reference>
<evidence type="ECO:0000256" key="4">
    <source>
        <dbReference type="ARBA" id="ARBA00022692"/>
    </source>
</evidence>
<feature type="transmembrane region" description="Helical" evidence="7">
    <location>
        <begin position="308"/>
        <end position="327"/>
    </location>
</feature>
<feature type="transmembrane region" description="Helical" evidence="7">
    <location>
        <begin position="51"/>
        <end position="70"/>
    </location>
</feature>
<dbReference type="AlphaFoldDB" id="A0AAX0ATY6"/>
<evidence type="ECO:0000256" key="1">
    <source>
        <dbReference type="ARBA" id="ARBA00004651"/>
    </source>
</evidence>
<feature type="transmembrane region" description="Helical" evidence="7">
    <location>
        <begin position="348"/>
        <end position="365"/>
    </location>
</feature>
<dbReference type="Pfam" id="PF07690">
    <property type="entry name" value="MFS_1"/>
    <property type="match status" value="1"/>
</dbReference>
<gene>
    <name evidence="9" type="ORF">B0H41_000099</name>
</gene>
<dbReference type="SUPFAM" id="SSF103473">
    <property type="entry name" value="MFS general substrate transporter"/>
    <property type="match status" value="1"/>
</dbReference>
<comment type="subcellular location">
    <subcellularLocation>
        <location evidence="1">Cell membrane</location>
        <topology evidence="1">Multi-pass membrane protein</topology>
    </subcellularLocation>
</comment>
<organism evidence="9 10">
    <name type="scientific">Clostridium beijerinckii</name>
    <name type="common">Clostridium MP</name>
    <dbReference type="NCBI Taxonomy" id="1520"/>
    <lineage>
        <taxon>Bacteria</taxon>
        <taxon>Bacillati</taxon>
        <taxon>Bacillota</taxon>
        <taxon>Clostridia</taxon>
        <taxon>Eubacteriales</taxon>
        <taxon>Clostridiaceae</taxon>
        <taxon>Clostridium</taxon>
    </lineage>
</organism>
<accession>A0AAX0ATY6</accession>
<dbReference type="PANTHER" id="PTHR43124">
    <property type="entry name" value="PURINE EFFLUX PUMP PBUE"/>
    <property type="match status" value="1"/>
</dbReference>
<keyword evidence="4 7" id="KW-0812">Transmembrane</keyword>
<protein>
    <submittedName>
        <fullName evidence="9">MFS family arabinose efflux permease</fullName>
    </submittedName>
</protein>
<keyword evidence="5 7" id="KW-1133">Transmembrane helix</keyword>
<feature type="domain" description="Major facilitator superfamily (MFS) profile" evidence="8">
    <location>
        <begin position="13"/>
        <end position="396"/>
    </location>
</feature>
<feature type="transmembrane region" description="Helical" evidence="7">
    <location>
        <begin position="251"/>
        <end position="272"/>
    </location>
</feature>
<sequence length="409" mass="43683">MDNKENMKNLNWIVFILFMIIFLIGADTFLVSPLIPTLSRDFNVTVSQSGLLVIAYSLPYAICGFAFGPLSDKVGRRAMLKWGILAFSIFTLLCGCAWNFGSLFVFRALSGIAAATSPQVWAAIGDIIPFEKRGRVVGVVTAALSISQILGVPLGAFVAGVAGWRFSFYIIGILGAVVTLLIIFSFPIIENSTEQVTKSTPSSNLIHSLKLVLTNKRAVFGLLVTFFMMFASFGMYSFLGAWLSNSFNMSVSAIGTIIVVVGFGNLIGNLSGGLLGDYFGKGRVVIIGLTILAVALSTLPYTSTNISLAIPCILVWLMSAGASLASLNSIISELVPSLRGTVMSLNSSFMYIGTTIGIIVGGNAINKFGYAGLGFVYGISAFTAMIIICYVIKLTSEESKEKVISNRSL</sequence>
<feature type="transmembrane region" description="Helical" evidence="7">
    <location>
        <begin position="284"/>
        <end position="302"/>
    </location>
</feature>
<name>A0AAX0ATY6_CLOBE</name>
<feature type="transmembrane region" description="Helical" evidence="7">
    <location>
        <begin position="12"/>
        <end position="31"/>
    </location>
</feature>
<dbReference type="Gene3D" id="1.20.1250.20">
    <property type="entry name" value="MFS general substrate transporter like domains"/>
    <property type="match status" value="1"/>
</dbReference>
<dbReference type="InterPro" id="IPR001958">
    <property type="entry name" value="Tet-R_TetA/multi-R_MdtG-like"/>
</dbReference>
<reference evidence="9" key="1">
    <citation type="submission" date="2020-05" db="EMBL/GenBank/DDBJ databases">
        <authorList>
            <person name="Brown S."/>
            <person name="Huntemann M."/>
            <person name="Clum A."/>
            <person name="Spunde A."/>
            <person name="Palaniappan K."/>
            <person name="Ritter S."/>
            <person name="Mikhailova N."/>
            <person name="Chen I.-M."/>
            <person name="Stamatis D."/>
            <person name="Reddy T."/>
            <person name="O'Malley R."/>
            <person name="Daum C."/>
            <person name="Shapiro N."/>
            <person name="Ivanova N."/>
            <person name="Kyrpides N."/>
            <person name="Woyke T."/>
        </authorList>
    </citation>
    <scope>NUCLEOTIDE SEQUENCE</scope>
    <source>
        <strain evidence="9">DJ080</strain>
    </source>
</reference>
<dbReference type="CDD" id="cd17324">
    <property type="entry name" value="MFS_NepI_like"/>
    <property type="match status" value="1"/>
</dbReference>
<dbReference type="PANTHER" id="PTHR43124:SF3">
    <property type="entry name" value="CHLORAMPHENICOL EFFLUX PUMP RV0191"/>
    <property type="match status" value="1"/>
</dbReference>
<dbReference type="PRINTS" id="PR01035">
    <property type="entry name" value="TCRTETA"/>
</dbReference>
<feature type="transmembrane region" description="Helical" evidence="7">
    <location>
        <begin position="136"/>
        <end position="160"/>
    </location>
</feature>
<dbReference type="InterPro" id="IPR011701">
    <property type="entry name" value="MFS"/>
</dbReference>
<evidence type="ECO:0000313" key="10">
    <source>
        <dbReference type="Proteomes" id="UP001193748"/>
    </source>
</evidence>
<feature type="transmembrane region" description="Helical" evidence="7">
    <location>
        <begin position="166"/>
        <end position="189"/>
    </location>
</feature>
<dbReference type="GO" id="GO:0022857">
    <property type="term" value="F:transmembrane transporter activity"/>
    <property type="evidence" value="ECO:0007669"/>
    <property type="project" value="InterPro"/>
</dbReference>
<keyword evidence="2" id="KW-0813">Transport</keyword>
<dbReference type="InterPro" id="IPR020846">
    <property type="entry name" value="MFS_dom"/>
</dbReference>
<dbReference type="PROSITE" id="PS50850">
    <property type="entry name" value="MFS"/>
    <property type="match status" value="1"/>
</dbReference>
<feature type="transmembrane region" description="Helical" evidence="7">
    <location>
        <begin position="218"/>
        <end position="239"/>
    </location>
</feature>
<proteinExistence type="predicted"/>
<comment type="caution">
    <text evidence="9">The sequence shown here is derived from an EMBL/GenBank/DDBJ whole genome shotgun (WGS) entry which is preliminary data.</text>
</comment>
<evidence type="ECO:0000256" key="5">
    <source>
        <dbReference type="ARBA" id="ARBA00022989"/>
    </source>
</evidence>
<feature type="transmembrane region" description="Helical" evidence="7">
    <location>
        <begin position="371"/>
        <end position="392"/>
    </location>
</feature>
<evidence type="ECO:0000256" key="3">
    <source>
        <dbReference type="ARBA" id="ARBA00022475"/>
    </source>
</evidence>
<dbReference type="RefSeq" id="WP_173709971.1">
    <property type="nucleotide sequence ID" value="NZ_JABSWW010000001.1"/>
</dbReference>
<dbReference type="InterPro" id="IPR036259">
    <property type="entry name" value="MFS_trans_sf"/>
</dbReference>
<evidence type="ECO:0000313" key="9">
    <source>
        <dbReference type="EMBL" id="NRT86420.1"/>
    </source>
</evidence>
<dbReference type="Proteomes" id="UP001193748">
    <property type="component" value="Unassembled WGS sequence"/>
</dbReference>
<dbReference type="EMBL" id="JABSWW010000001">
    <property type="protein sequence ID" value="NRT86420.1"/>
    <property type="molecule type" value="Genomic_DNA"/>
</dbReference>
<evidence type="ECO:0000256" key="2">
    <source>
        <dbReference type="ARBA" id="ARBA00022448"/>
    </source>
</evidence>
<dbReference type="GO" id="GO:0005886">
    <property type="term" value="C:plasma membrane"/>
    <property type="evidence" value="ECO:0007669"/>
    <property type="project" value="UniProtKB-SubCell"/>
</dbReference>
<evidence type="ECO:0000256" key="6">
    <source>
        <dbReference type="ARBA" id="ARBA00023136"/>
    </source>
</evidence>
<feature type="transmembrane region" description="Helical" evidence="7">
    <location>
        <begin position="82"/>
        <end position="100"/>
    </location>
</feature>
<dbReference type="InterPro" id="IPR050189">
    <property type="entry name" value="MFS_Efflux_Transporters"/>
</dbReference>
<keyword evidence="3" id="KW-1003">Cell membrane</keyword>
<evidence type="ECO:0000256" key="7">
    <source>
        <dbReference type="SAM" id="Phobius"/>
    </source>
</evidence>
<evidence type="ECO:0000259" key="8">
    <source>
        <dbReference type="PROSITE" id="PS50850"/>
    </source>
</evidence>
<keyword evidence="6 7" id="KW-0472">Membrane</keyword>